<dbReference type="AlphaFoldDB" id="A0AAV1QUZ8"/>
<evidence type="ECO:0000313" key="1">
    <source>
        <dbReference type="EMBL" id="CAK7324893.1"/>
    </source>
</evidence>
<name>A0AAV1QUZ8_9ROSI</name>
<dbReference type="EMBL" id="CAWUPB010000794">
    <property type="protein sequence ID" value="CAK7324893.1"/>
    <property type="molecule type" value="Genomic_DNA"/>
</dbReference>
<evidence type="ECO:0000313" key="2">
    <source>
        <dbReference type="Proteomes" id="UP001314170"/>
    </source>
</evidence>
<sequence length="76" mass="8698">MRDSWILVEDVREAWGRYCEWHSKSEEDMGYGIKGKLGWMRIRLVQVEGGYACGDRFTKSGSLVSVSQLKKVEVAV</sequence>
<proteinExistence type="predicted"/>
<organism evidence="1 2">
    <name type="scientific">Dovyalis caffra</name>
    <dbReference type="NCBI Taxonomy" id="77055"/>
    <lineage>
        <taxon>Eukaryota</taxon>
        <taxon>Viridiplantae</taxon>
        <taxon>Streptophyta</taxon>
        <taxon>Embryophyta</taxon>
        <taxon>Tracheophyta</taxon>
        <taxon>Spermatophyta</taxon>
        <taxon>Magnoliopsida</taxon>
        <taxon>eudicotyledons</taxon>
        <taxon>Gunneridae</taxon>
        <taxon>Pentapetalae</taxon>
        <taxon>rosids</taxon>
        <taxon>fabids</taxon>
        <taxon>Malpighiales</taxon>
        <taxon>Salicaceae</taxon>
        <taxon>Flacourtieae</taxon>
        <taxon>Dovyalis</taxon>
    </lineage>
</organism>
<comment type="caution">
    <text evidence="1">The sequence shown here is derived from an EMBL/GenBank/DDBJ whole genome shotgun (WGS) entry which is preliminary data.</text>
</comment>
<dbReference type="Proteomes" id="UP001314170">
    <property type="component" value="Unassembled WGS sequence"/>
</dbReference>
<accession>A0AAV1QUZ8</accession>
<gene>
    <name evidence="1" type="ORF">DCAF_LOCUS2559</name>
</gene>
<reference evidence="1 2" key="1">
    <citation type="submission" date="2024-01" db="EMBL/GenBank/DDBJ databases">
        <authorList>
            <person name="Waweru B."/>
        </authorList>
    </citation>
    <scope>NUCLEOTIDE SEQUENCE [LARGE SCALE GENOMIC DNA]</scope>
</reference>
<keyword evidence="2" id="KW-1185">Reference proteome</keyword>
<protein>
    <submittedName>
        <fullName evidence="1">Uncharacterized protein</fullName>
    </submittedName>
</protein>